<dbReference type="InterPro" id="IPR037923">
    <property type="entry name" value="HTH-like"/>
</dbReference>
<dbReference type="PROSITE" id="PS00041">
    <property type="entry name" value="HTH_ARAC_FAMILY_1"/>
    <property type="match status" value="1"/>
</dbReference>
<evidence type="ECO:0000313" key="5">
    <source>
        <dbReference type="EMBL" id="PCE62547.1"/>
    </source>
</evidence>
<evidence type="ECO:0000256" key="3">
    <source>
        <dbReference type="ARBA" id="ARBA00023163"/>
    </source>
</evidence>
<keyword evidence="2" id="KW-0238">DNA-binding</keyword>
<gene>
    <name evidence="5" type="ORF">B7P33_18085</name>
</gene>
<protein>
    <recommendedName>
        <fullName evidence="4">HTH araC/xylS-type domain-containing protein</fullName>
    </recommendedName>
</protein>
<dbReference type="PRINTS" id="PR00032">
    <property type="entry name" value="HTHARAC"/>
</dbReference>
<dbReference type="InterPro" id="IPR020449">
    <property type="entry name" value="Tscrpt_reg_AraC-type_HTH"/>
</dbReference>
<dbReference type="InterPro" id="IPR009057">
    <property type="entry name" value="Homeodomain-like_sf"/>
</dbReference>
<dbReference type="Proteomes" id="UP000219559">
    <property type="component" value="Unassembled WGS sequence"/>
</dbReference>
<keyword evidence="1" id="KW-0805">Transcription regulation</keyword>
<dbReference type="AlphaFoldDB" id="A0A2A4G1I2"/>
<dbReference type="RefSeq" id="WP_097443634.1">
    <property type="nucleotide sequence ID" value="NZ_NBWU01000008.1"/>
</dbReference>
<dbReference type="SUPFAM" id="SSF51215">
    <property type="entry name" value="Regulatory protein AraC"/>
    <property type="match status" value="1"/>
</dbReference>
<dbReference type="InterPro" id="IPR018062">
    <property type="entry name" value="HTH_AraC-typ_CS"/>
</dbReference>
<reference evidence="5 6" key="1">
    <citation type="submission" date="2017-04" db="EMBL/GenBank/DDBJ databases">
        <title>A new member of the family Flavobacteriaceae isolated from ascidians.</title>
        <authorList>
            <person name="Chen L."/>
        </authorList>
    </citation>
    <scope>NUCLEOTIDE SEQUENCE [LARGE SCALE GENOMIC DNA]</scope>
    <source>
        <strain evidence="5 6">HQA918</strain>
    </source>
</reference>
<dbReference type="EMBL" id="NBWU01000008">
    <property type="protein sequence ID" value="PCE62547.1"/>
    <property type="molecule type" value="Genomic_DNA"/>
</dbReference>
<dbReference type="GO" id="GO:0043565">
    <property type="term" value="F:sequence-specific DNA binding"/>
    <property type="evidence" value="ECO:0007669"/>
    <property type="project" value="InterPro"/>
</dbReference>
<evidence type="ECO:0000256" key="1">
    <source>
        <dbReference type="ARBA" id="ARBA00023015"/>
    </source>
</evidence>
<dbReference type="Gene3D" id="1.10.10.60">
    <property type="entry name" value="Homeodomain-like"/>
    <property type="match status" value="2"/>
</dbReference>
<dbReference type="SUPFAM" id="SSF46689">
    <property type="entry name" value="Homeodomain-like"/>
    <property type="match status" value="2"/>
</dbReference>
<evidence type="ECO:0000256" key="2">
    <source>
        <dbReference type="ARBA" id="ARBA00023125"/>
    </source>
</evidence>
<feature type="domain" description="HTH araC/xylS-type" evidence="4">
    <location>
        <begin position="193"/>
        <end position="291"/>
    </location>
</feature>
<sequence length="292" mass="34573">MDNLSQRDGFMGQKMIVLPDSLKKRFRENPIIQNFHLTDIGYFPRAMRHKRTREHGSDEYIFMYCVEGEGWYQSEGERHHIGPNQFLIIPKNTPHTYGSALDNPWSLYWIHFKGTLAGNLYKRYTDLEHTVVSIPYQSRRVEQFKNIYSTLTQSYLTPPLEYVNLSTLSFISLFVYDHIAQKDAPEEIEDIVESIIVFLEANLERPLKTDDITKEFNYSASYIFSIFKKRTGYSLINYFNLKKIQKACEYLQYSDLNIKEISYKMGFQDPLYFSRSFKKHMGMSPKKYKLNV</sequence>
<dbReference type="CDD" id="cd06986">
    <property type="entry name" value="cupin_MmsR-like_N"/>
    <property type="match status" value="1"/>
</dbReference>
<dbReference type="PANTHER" id="PTHR43280">
    <property type="entry name" value="ARAC-FAMILY TRANSCRIPTIONAL REGULATOR"/>
    <property type="match status" value="1"/>
</dbReference>
<accession>A0A2A4G1I2</accession>
<name>A0A2A4G1I2_9FLAO</name>
<dbReference type="PANTHER" id="PTHR43280:SF30">
    <property type="entry name" value="MMSAB OPERON REGULATORY PROTEIN"/>
    <property type="match status" value="1"/>
</dbReference>
<dbReference type="Pfam" id="PF12833">
    <property type="entry name" value="HTH_18"/>
    <property type="match status" value="1"/>
</dbReference>
<dbReference type="GO" id="GO:0003700">
    <property type="term" value="F:DNA-binding transcription factor activity"/>
    <property type="evidence" value="ECO:0007669"/>
    <property type="project" value="InterPro"/>
</dbReference>
<evidence type="ECO:0000313" key="6">
    <source>
        <dbReference type="Proteomes" id="UP000219559"/>
    </source>
</evidence>
<keyword evidence="3" id="KW-0804">Transcription</keyword>
<dbReference type="PROSITE" id="PS01124">
    <property type="entry name" value="HTH_ARAC_FAMILY_2"/>
    <property type="match status" value="1"/>
</dbReference>
<dbReference type="InterPro" id="IPR018060">
    <property type="entry name" value="HTH_AraC"/>
</dbReference>
<dbReference type="SMART" id="SM00342">
    <property type="entry name" value="HTH_ARAC"/>
    <property type="match status" value="1"/>
</dbReference>
<evidence type="ECO:0000259" key="4">
    <source>
        <dbReference type="PROSITE" id="PS01124"/>
    </source>
</evidence>
<keyword evidence="6" id="KW-1185">Reference proteome</keyword>
<dbReference type="OrthoDB" id="9813413at2"/>
<dbReference type="InterPro" id="IPR003313">
    <property type="entry name" value="AraC-bd"/>
</dbReference>
<proteinExistence type="predicted"/>
<comment type="caution">
    <text evidence="5">The sequence shown here is derived from an EMBL/GenBank/DDBJ whole genome shotgun (WGS) entry which is preliminary data.</text>
</comment>
<dbReference type="Gene3D" id="2.60.120.280">
    <property type="entry name" value="Regulatory protein AraC"/>
    <property type="match status" value="1"/>
</dbReference>
<organism evidence="5 6">
    <name type="scientific">Sediminicola luteus</name>
    <dbReference type="NCBI Taxonomy" id="319238"/>
    <lineage>
        <taxon>Bacteria</taxon>
        <taxon>Pseudomonadati</taxon>
        <taxon>Bacteroidota</taxon>
        <taxon>Flavobacteriia</taxon>
        <taxon>Flavobacteriales</taxon>
        <taxon>Flavobacteriaceae</taxon>
        <taxon>Sediminicola</taxon>
    </lineage>
</organism>
<dbReference type="Pfam" id="PF02311">
    <property type="entry name" value="AraC_binding"/>
    <property type="match status" value="1"/>
</dbReference>